<dbReference type="SMART" id="SM00421">
    <property type="entry name" value="HTH_LUXR"/>
    <property type="match status" value="1"/>
</dbReference>
<dbReference type="CDD" id="cd06170">
    <property type="entry name" value="LuxR_C_like"/>
    <property type="match status" value="1"/>
</dbReference>
<dbReference type="eggNOG" id="COG2197">
    <property type="taxonomic scope" value="Bacteria"/>
</dbReference>
<dbReference type="PANTHER" id="PTHR44688">
    <property type="entry name" value="DNA-BINDING TRANSCRIPTIONAL ACTIVATOR DEVR_DOSR"/>
    <property type="match status" value="1"/>
</dbReference>
<gene>
    <name evidence="5" type="ordered locus">Namu_2913</name>
</gene>
<reference evidence="5 6" key="2">
    <citation type="journal article" date="2010" name="Stand. Genomic Sci.">
        <title>Complete genome sequence of Nakamurella multipartita type strain (Y-104).</title>
        <authorList>
            <person name="Tice H."/>
            <person name="Mayilraj S."/>
            <person name="Sims D."/>
            <person name="Lapidus A."/>
            <person name="Nolan M."/>
            <person name="Lucas S."/>
            <person name="Glavina Del Rio T."/>
            <person name="Copeland A."/>
            <person name="Cheng J.F."/>
            <person name="Meincke L."/>
            <person name="Bruce D."/>
            <person name="Goodwin L."/>
            <person name="Pitluck S."/>
            <person name="Ivanova N."/>
            <person name="Mavromatis K."/>
            <person name="Ovchinnikova G."/>
            <person name="Pati A."/>
            <person name="Chen A."/>
            <person name="Palaniappan K."/>
            <person name="Land M."/>
            <person name="Hauser L."/>
            <person name="Chang Y.J."/>
            <person name="Jeffries C.D."/>
            <person name="Detter J.C."/>
            <person name="Brettin T."/>
            <person name="Rohde M."/>
            <person name="Goker M."/>
            <person name="Bristow J."/>
            <person name="Eisen J.A."/>
            <person name="Markowitz V."/>
            <person name="Hugenholtz P."/>
            <person name="Kyrpides N.C."/>
            <person name="Klenk H.P."/>
            <person name="Chen F."/>
        </authorList>
    </citation>
    <scope>NUCLEOTIDE SEQUENCE [LARGE SCALE GENOMIC DNA]</scope>
    <source>
        <strain evidence="6">ATCC 700099 / DSM 44233 / CIP 104796 / JCM 9543 / NBRC 105858 / Y-104</strain>
    </source>
</reference>
<dbReference type="InterPro" id="IPR000792">
    <property type="entry name" value="Tscrpt_reg_LuxR_C"/>
</dbReference>
<dbReference type="GO" id="GO:0006355">
    <property type="term" value="P:regulation of DNA-templated transcription"/>
    <property type="evidence" value="ECO:0007669"/>
    <property type="project" value="InterPro"/>
</dbReference>
<dbReference type="PROSITE" id="PS50043">
    <property type="entry name" value="HTH_LUXR_2"/>
    <property type="match status" value="1"/>
</dbReference>
<dbReference type="GO" id="GO:0003677">
    <property type="term" value="F:DNA binding"/>
    <property type="evidence" value="ECO:0007669"/>
    <property type="project" value="UniProtKB-KW"/>
</dbReference>
<dbReference type="Gene3D" id="1.10.10.10">
    <property type="entry name" value="Winged helix-like DNA-binding domain superfamily/Winged helix DNA-binding domain"/>
    <property type="match status" value="1"/>
</dbReference>
<keyword evidence="6" id="KW-1185">Reference proteome</keyword>
<dbReference type="InParanoid" id="C8X9U4"/>
<organism evidence="5 6">
    <name type="scientific">Nakamurella multipartita (strain ATCC 700099 / DSM 44233 / CIP 104796 / JCM 9543 / NBRC 105858 / Y-104)</name>
    <name type="common">Microsphaera multipartita</name>
    <dbReference type="NCBI Taxonomy" id="479431"/>
    <lineage>
        <taxon>Bacteria</taxon>
        <taxon>Bacillati</taxon>
        <taxon>Actinomycetota</taxon>
        <taxon>Actinomycetes</taxon>
        <taxon>Nakamurellales</taxon>
        <taxon>Nakamurellaceae</taxon>
        <taxon>Nakamurella</taxon>
    </lineage>
</organism>
<keyword evidence="2" id="KW-0238">DNA-binding</keyword>
<dbReference type="Pfam" id="PF00196">
    <property type="entry name" value="GerE"/>
    <property type="match status" value="1"/>
</dbReference>
<evidence type="ECO:0000256" key="1">
    <source>
        <dbReference type="ARBA" id="ARBA00023015"/>
    </source>
</evidence>
<dbReference type="KEGG" id="nml:Namu_2913"/>
<dbReference type="InterPro" id="IPR036388">
    <property type="entry name" value="WH-like_DNA-bd_sf"/>
</dbReference>
<dbReference type="PRINTS" id="PR00038">
    <property type="entry name" value="HTHLUXR"/>
</dbReference>
<evidence type="ECO:0000313" key="5">
    <source>
        <dbReference type="EMBL" id="ACV79252.1"/>
    </source>
</evidence>
<reference evidence="6" key="1">
    <citation type="submission" date="2009-09" db="EMBL/GenBank/DDBJ databases">
        <title>The complete genome of Nakamurella multipartita DSM 44233.</title>
        <authorList>
            <consortium name="US DOE Joint Genome Institute (JGI-PGF)"/>
            <person name="Lucas S."/>
            <person name="Copeland A."/>
            <person name="Lapidus A."/>
            <person name="Glavina del Rio T."/>
            <person name="Dalin E."/>
            <person name="Tice H."/>
            <person name="Bruce D."/>
            <person name="Goodwin L."/>
            <person name="Pitluck S."/>
            <person name="Kyrpides N."/>
            <person name="Mavromatis K."/>
            <person name="Ivanova N."/>
            <person name="Ovchinnikova G."/>
            <person name="Sims D."/>
            <person name="Meincke L."/>
            <person name="Brettin T."/>
            <person name="Detter J.C."/>
            <person name="Han C."/>
            <person name="Larimer F."/>
            <person name="Land M."/>
            <person name="Hauser L."/>
            <person name="Markowitz V."/>
            <person name="Cheng J.-F."/>
            <person name="Hugenholtz P."/>
            <person name="Woyke T."/>
            <person name="Wu D."/>
            <person name="Klenk H.-P."/>
            <person name="Eisen J.A."/>
        </authorList>
    </citation>
    <scope>NUCLEOTIDE SEQUENCE [LARGE SCALE GENOMIC DNA]</scope>
    <source>
        <strain evidence="6">ATCC 700099 / DSM 44233 / CIP 104796 / JCM 9543 / NBRC 105858 / Y-104</strain>
    </source>
</reference>
<dbReference type="AlphaFoldDB" id="C8X9U4"/>
<name>C8X9U4_NAKMY</name>
<dbReference type="Proteomes" id="UP000002218">
    <property type="component" value="Chromosome"/>
</dbReference>
<keyword evidence="3" id="KW-0804">Transcription</keyword>
<keyword evidence="1" id="KW-0805">Transcription regulation</keyword>
<accession>C8X9U4</accession>
<evidence type="ECO:0000256" key="3">
    <source>
        <dbReference type="ARBA" id="ARBA00023163"/>
    </source>
</evidence>
<sequence>MAMMATDRVRARLDGLAAACLAPADPATELVTTTVKWGGLTDDQDDEWAFWEYEADEPYDFRAVVHRPGGVTSSFTETGGRPKDSRRMVEFFERNYGFTDELRAALRVDGTTWGFVALFRDGSGSAFTPAEQAFVSEVAPIFARGFRTALVTGATNGIDTGAGPAVIVIDTAGEVVQASVGAAEWVTELGGGPLGRSPLPLGLRNLVGSARTYAAGRHRQIPRMRLRTRTGGWVVAHASPLAALDGSAVNVVVTIEEARPPDVIPLIVAAYGLTSREQAVVQLVLRGVSTAQIAAALHLSAYTVQDHLKSIFEKAGVRSRRDLTARVFFDQYAPRMSPSVEIGPSGWFAGGGGDAG</sequence>
<dbReference type="InterPro" id="IPR016032">
    <property type="entry name" value="Sig_transdc_resp-reg_C-effctor"/>
</dbReference>
<dbReference type="SUPFAM" id="SSF46894">
    <property type="entry name" value="C-terminal effector domain of the bipartite response regulators"/>
    <property type="match status" value="1"/>
</dbReference>
<dbReference type="OrthoDB" id="9815744at2"/>
<protein>
    <submittedName>
        <fullName evidence="5">Transcriptional regulator, LuxR family</fullName>
    </submittedName>
</protein>
<dbReference type="STRING" id="479431.Namu_2913"/>
<dbReference type="EMBL" id="CP001737">
    <property type="protein sequence ID" value="ACV79252.1"/>
    <property type="molecule type" value="Genomic_DNA"/>
</dbReference>
<evidence type="ECO:0000256" key="2">
    <source>
        <dbReference type="ARBA" id="ARBA00023125"/>
    </source>
</evidence>
<feature type="domain" description="HTH luxR-type" evidence="4">
    <location>
        <begin position="266"/>
        <end position="331"/>
    </location>
</feature>
<dbReference type="HOGENOM" id="CLU_061962_0_0_11"/>
<evidence type="ECO:0000313" key="6">
    <source>
        <dbReference type="Proteomes" id="UP000002218"/>
    </source>
</evidence>
<proteinExistence type="predicted"/>
<dbReference type="PANTHER" id="PTHR44688:SF16">
    <property type="entry name" value="DNA-BINDING TRANSCRIPTIONAL ACTIVATOR DEVR_DOSR"/>
    <property type="match status" value="1"/>
</dbReference>
<dbReference type="PROSITE" id="PS00622">
    <property type="entry name" value="HTH_LUXR_1"/>
    <property type="match status" value="1"/>
</dbReference>
<dbReference type="RefSeq" id="WP_015748126.1">
    <property type="nucleotide sequence ID" value="NC_013235.1"/>
</dbReference>
<evidence type="ECO:0000259" key="4">
    <source>
        <dbReference type="PROSITE" id="PS50043"/>
    </source>
</evidence>